<comment type="caution">
    <text evidence="1">The sequence shown here is derived from an EMBL/GenBank/DDBJ whole genome shotgun (WGS) entry which is preliminary data.</text>
</comment>
<dbReference type="RefSeq" id="WP_285612193.1">
    <property type="nucleotide sequence ID" value="NZ_BSSD01000007.1"/>
</dbReference>
<dbReference type="Proteomes" id="UP001165042">
    <property type="component" value="Unassembled WGS sequence"/>
</dbReference>
<keyword evidence="2" id="KW-1185">Reference proteome</keyword>
<accession>A0A9W6VA60</accession>
<evidence type="ECO:0000313" key="2">
    <source>
        <dbReference type="Proteomes" id="UP001165042"/>
    </source>
</evidence>
<dbReference type="EMBL" id="BSSD01000007">
    <property type="protein sequence ID" value="GLW93992.1"/>
    <property type="molecule type" value="Genomic_DNA"/>
</dbReference>
<sequence length="319" mass="36029">MSPVDPTARAAIHSGDNDVLGSALMQLDGYVADFIVLQVGFKVHMTNLVRLFIGSRARRLHGYDYLRHVRGSLAFGHRQLREFLHDHGFTPEDLDWHSSRAVREIGARYGVDHLRACGHCHQLKIPVLRPRGRPREYCSSPCRQAAYRRRQSDPAAVAAARDDPNRAMVPCFAGIERSIPIKHRFELIELERTGAIQMEQVALEEGDSANPPIEALLARRWSSTSPLIRAARAGLAYLLQCGADLDRVFLHGQDTREQMTPHSVGFNCRYLRAMRRVFAEFGGVEWLEIPRPSRNGRLVGLRIQALDRDQLTAFTPRPS</sequence>
<gene>
    <name evidence="1" type="ORF">Aglo03_48080</name>
</gene>
<dbReference type="AlphaFoldDB" id="A0A9W6VA60"/>
<proteinExistence type="predicted"/>
<organism evidence="1 2">
    <name type="scientific">Actinokineospora globicatena</name>
    <dbReference type="NCBI Taxonomy" id="103729"/>
    <lineage>
        <taxon>Bacteria</taxon>
        <taxon>Bacillati</taxon>
        <taxon>Actinomycetota</taxon>
        <taxon>Actinomycetes</taxon>
        <taxon>Pseudonocardiales</taxon>
        <taxon>Pseudonocardiaceae</taxon>
        <taxon>Actinokineospora</taxon>
    </lineage>
</organism>
<reference evidence="1" key="1">
    <citation type="submission" date="2023-02" db="EMBL/GenBank/DDBJ databases">
        <title>Actinokineospora globicatena NBRC 15670.</title>
        <authorList>
            <person name="Ichikawa N."/>
            <person name="Sato H."/>
            <person name="Tonouchi N."/>
        </authorList>
    </citation>
    <scope>NUCLEOTIDE SEQUENCE</scope>
    <source>
        <strain evidence="1">NBRC 15670</strain>
    </source>
</reference>
<name>A0A9W6VA60_9PSEU</name>
<evidence type="ECO:0000313" key="1">
    <source>
        <dbReference type="EMBL" id="GLW93992.1"/>
    </source>
</evidence>
<protein>
    <submittedName>
        <fullName evidence="1">Uncharacterized protein</fullName>
    </submittedName>
</protein>